<proteinExistence type="inferred from homology"/>
<feature type="coiled-coil region" evidence="2">
    <location>
        <begin position="212"/>
        <end position="249"/>
    </location>
</feature>
<dbReference type="InterPro" id="IPR041522">
    <property type="entry name" value="CdaR_GGDEF"/>
</dbReference>
<dbReference type="RefSeq" id="WP_338176154.1">
    <property type="nucleotide sequence ID" value="NZ_JAEKNQ010000008.1"/>
</dbReference>
<gene>
    <name evidence="5" type="ORF">JF888_01115</name>
</gene>
<dbReference type="InterPro" id="IPR025736">
    <property type="entry name" value="PucR_C-HTH_dom"/>
</dbReference>
<evidence type="ECO:0000313" key="6">
    <source>
        <dbReference type="Proteomes" id="UP000620075"/>
    </source>
</evidence>
<evidence type="ECO:0000313" key="5">
    <source>
        <dbReference type="EMBL" id="MBJ7601790.1"/>
    </source>
</evidence>
<dbReference type="InterPro" id="IPR042070">
    <property type="entry name" value="PucR_C-HTH_sf"/>
</dbReference>
<dbReference type="Pfam" id="PF13556">
    <property type="entry name" value="HTH_30"/>
    <property type="match status" value="1"/>
</dbReference>
<dbReference type="AlphaFoldDB" id="A0A934N5W0"/>
<name>A0A934N5W0_9BACT</name>
<dbReference type="Pfam" id="PF17853">
    <property type="entry name" value="GGDEF_2"/>
    <property type="match status" value="1"/>
</dbReference>
<feature type="region of interest" description="Disordered" evidence="3">
    <location>
        <begin position="1"/>
        <end position="21"/>
    </location>
</feature>
<dbReference type="PANTHER" id="PTHR33744">
    <property type="entry name" value="CARBOHYDRATE DIACID REGULATOR"/>
    <property type="match status" value="1"/>
</dbReference>
<accession>A0A934N5W0</accession>
<evidence type="ECO:0000256" key="3">
    <source>
        <dbReference type="SAM" id="MobiDB-lite"/>
    </source>
</evidence>
<dbReference type="PANTHER" id="PTHR33744:SF7">
    <property type="entry name" value="PUCR FAMILY TRANSCRIPTIONAL REGULATOR"/>
    <property type="match status" value="1"/>
</dbReference>
<feature type="compositionally biased region" description="Basic and acidic residues" evidence="3">
    <location>
        <begin position="11"/>
        <end position="21"/>
    </location>
</feature>
<dbReference type="SMART" id="SM00065">
    <property type="entry name" value="GAF"/>
    <property type="match status" value="1"/>
</dbReference>
<dbReference type="Proteomes" id="UP000620075">
    <property type="component" value="Unassembled WGS sequence"/>
</dbReference>
<dbReference type="InterPro" id="IPR003018">
    <property type="entry name" value="GAF"/>
</dbReference>
<dbReference type="Pfam" id="PF01590">
    <property type="entry name" value="GAF"/>
    <property type="match status" value="1"/>
</dbReference>
<evidence type="ECO:0000259" key="4">
    <source>
        <dbReference type="SMART" id="SM00065"/>
    </source>
</evidence>
<comment type="similarity">
    <text evidence="1">Belongs to the CdaR family.</text>
</comment>
<organism evidence="5 6">
    <name type="scientific">Candidatus Dormiibacter inghamiae</name>
    <dbReference type="NCBI Taxonomy" id="3127013"/>
    <lineage>
        <taxon>Bacteria</taxon>
        <taxon>Bacillati</taxon>
        <taxon>Candidatus Dormiibacterota</taxon>
        <taxon>Candidatus Dormibacteria</taxon>
        <taxon>Candidatus Dormibacterales</taxon>
        <taxon>Candidatus Dormibacteraceae</taxon>
        <taxon>Candidatus Dormiibacter</taxon>
    </lineage>
</organism>
<dbReference type="SUPFAM" id="SSF55781">
    <property type="entry name" value="GAF domain-like"/>
    <property type="match status" value="1"/>
</dbReference>
<evidence type="ECO:0000256" key="1">
    <source>
        <dbReference type="ARBA" id="ARBA00006754"/>
    </source>
</evidence>
<sequence>MYSWTLPDETSAGHDRRHGPEKEDLARRFEGDMMGTLAAVDGLLVIADIARTVNDFRPLGETLSNICLRVGGLHGYDRTAVFMPRAEGDALEIMGSWGLSDAYVEQINHGHPLRLSADSEHGLAPTAESFRSGMPVAITDVDLEPRLQPWRTAMRVEHYRALVCMPVIVRSRVIGVLVCYSGEPHLHSREELDLLQLVSRLAGIAIETARVAAGQRQASDELRRLSERLQEQNRELARLSSIQARLTEQLVHPDATAVERIARTLAEITTRSVLVAGRSGNVIAHIGPMESRTMMGQVAARRDVSELLRRQELVAVGGSTCVRLGLPETPMGCLVLRPALDDSVGTSALAAVHAAVVITAELLGERADRTLETYARPAVLLALANGLYGNSEAKEAAGVMGIPTDAALQLAVVRCGSQESAHRVARRLDSFRNAGWPLVTATQSGCDVVALLTAGPPQQLRRAAMRLRELQPHIQRIGVSAAFDGLGDMVTARRAAELATAIDSGSVTLYEDLGPYGSLICELPPGRAFGLVKETLGPVLDYDAVHGSQLVHTLKAYVEHSGHVQVAATALHIHPNTMQQRLRRIAQLAQVDIHDYRNLGSLVLALEWDRMMRLGQSSADATS</sequence>
<reference evidence="5 6" key="1">
    <citation type="submission" date="2020-10" db="EMBL/GenBank/DDBJ databases">
        <title>Ca. Dormibacterota MAGs.</title>
        <authorList>
            <person name="Montgomery K."/>
        </authorList>
    </citation>
    <scope>NUCLEOTIDE SEQUENCE [LARGE SCALE GENOMIC DNA]</scope>
    <source>
        <strain evidence="5">SC8811_S16_3</strain>
    </source>
</reference>
<dbReference type="InterPro" id="IPR029016">
    <property type="entry name" value="GAF-like_dom_sf"/>
</dbReference>
<dbReference type="Gene3D" id="1.10.10.2840">
    <property type="entry name" value="PucR C-terminal helix-turn-helix domain"/>
    <property type="match status" value="1"/>
</dbReference>
<feature type="domain" description="GAF" evidence="4">
    <location>
        <begin position="58"/>
        <end position="216"/>
    </location>
</feature>
<dbReference type="Gene3D" id="3.30.450.40">
    <property type="match status" value="1"/>
</dbReference>
<dbReference type="EMBL" id="JAEKNQ010000008">
    <property type="protein sequence ID" value="MBJ7601790.1"/>
    <property type="molecule type" value="Genomic_DNA"/>
</dbReference>
<evidence type="ECO:0000256" key="2">
    <source>
        <dbReference type="SAM" id="Coils"/>
    </source>
</evidence>
<protein>
    <submittedName>
        <fullName evidence="5">GAF domain-containing protein</fullName>
    </submittedName>
</protein>
<dbReference type="InterPro" id="IPR051448">
    <property type="entry name" value="CdaR-like_regulators"/>
</dbReference>
<keyword evidence="2" id="KW-0175">Coiled coil</keyword>
<comment type="caution">
    <text evidence="5">The sequence shown here is derived from an EMBL/GenBank/DDBJ whole genome shotgun (WGS) entry which is preliminary data.</text>
</comment>